<dbReference type="PROSITE" id="PS51257">
    <property type="entry name" value="PROKAR_LIPOPROTEIN"/>
    <property type="match status" value="1"/>
</dbReference>
<feature type="region of interest" description="Disordered" evidence="1">
    <location>
        <begin position="118"/>
        <end position="139"/>
    </location>
</feature>
<organism evidence="2 3">
    <name type="scientific">Glycocaulis alkaliphilus</name>
    <dbReference type="NCBI Taxonomy" id="1434191"/>
    <lineage>
        <taxon>Bacteria</taxon>
        <taxon>Pseudomonadati</taxon>
        <taxon>Pseudomonadota</taxon>
        <taxon>Alphaproteobacteria</taxon>
        <taxon>Maricaulales</taxon>
        <taxon>Maricaulaceae</taxon>
        <taxon>Glycocaulis</taxon>
    </lineage>
</organism>
<gene>
    <name evidence="2" type="ORF">X907_1476</name>
</gene>
<protein>
    <submittedName>
        <fullName evidence="2">Uncharacterized protein</fullName>
    </submittedName>
</protein>
<dbReference type="RefSeq" id="WP_127566679.1">
    <property type="nucleotide sequence ID" value="NZ_BMFB01000003.1"/>
</dbReference>
<feature type="compositionally biased region" description="Polar residues" evidence="1">
    <location>
        <begin position="128"/>
        <end position="139"/>
    </location>
</feature>
<dbReference type="InterPro" id="IPR021333">
    <property type="entry name" value="DUF2946"/>
</dbReference>
<evidence type="ECO:0000313" key="2">
    <source>
        <dbReference type="EMBL" id="AZU04009.1"/>
    </source>
</evidence>
<dbReference type="Proteomes" id="UP000286954">
    <property type="component" value="Chromosome"/>
</dbReference>
<reference evidence="2 3" key="1">
    <citation type="submission" date="2016-12" db="EMBL/GenBank/DDBJ databases">
        <title>The genome of dimorphic prosthecate Glycocaulis alkaliphilus 6b-8t, isolated from crude oil dictates its adaptability in petroleum environments.</title>
        <authorList>
            <person name="Wu X.-L."/>
            <person name="Geng S."/>
        </authorList>
    </citation>
    <scope>NUCLEOTIDE SEQUENCE [LARGE SCALE GENOMIC DNA]</scope>
    <source>
        <strain evidence="2 3">6B-8</strain>
    </source>
</reference>
<dbReference type="KEGG" id="gak:X907_1476"/>
<dbReference type="OrthoDB" id="7679338at2"/>
<dbReference type="AlphaFoldDB" id="A0A3T0E9L6"/>
<sequence>MLNARPSRLSSLRQIMATLALVAACMSGLVPSGWMPQAGADGQFTLVICTSEGMRELVLDADGKAVSPDSADPITPEAPCAFAGLAAIAVMPDSPAWLSHALPLHRLYAPEAGKSASGHIALPGQRGPPSSSLTDLQTA</sequence>
<dbReference type="EMBL" id="CP018911">
    <property type="protein sequence ID" value="AZU04009.1"/>
    <property type="molecule type" value="Genomic_DNA"/>
</dbReference>
<accession>A0A3T0E9L6</accession>
<evidence type="ECO:0000313" key="3">
    <source>
        <dbReference type="Proteomes" id="UP000286954"/>
    </source>
</evidence>
<dbReference type="Pfam" id="PF11162">
    <property type="entry name" value="DUF2946"/>
    <property type="match status" value="1"/>
</dbReference>
<name>A0A3T0E9L6_9PROT</name>
<evidence type="ECO:0000256" key="1">
    <source>
        <dbReference type="SAM" id="MobiDB-lite"/>
    </source>
</evidence>
<proteinExistence type="predicted"/>
<keyword evidence="3" id="KW-1185">Reference proteome</keyword>